<reference evidence="3 4" key="1">
    <citation type="submission" date="2023-03" db="EMBL/GenBank/DDBJ databases">
        <title>Genome sequence of Microbacterium sp. KACC 23027.</title>
        <authorList>
            <person name="Kim S."/>
            <person name="Heo J."/>
            <person name="Kwon S.-W."/>
        </authorList>
    </citation>
    <scope>NUCLEOTIDE SEQUENCE [LARGE SCALE GENOMIC DNA]</scope>
    <source>
        <strain evidence="3 4">KACC 23027</strain>
    </source>
</reference>
<accession>A0ABY8BXV8</accession>
<feature type="chain" id="PRO_5045740769" description="Lipoprotein" evidence="2">
    <location>
        <begin position="21"/>
        <end position="162"/>
    </location>
</feature>
<proteinExistence type="predicted"/>
<protein>
    <recommendedName>
        <fullName evidence="5">Lipoprotein</fullName>
    </recommendedName>
</protein>
<feature type="region of interest" description="Disordered" evidence="1">
    <location>
        <begin position="141"/>
        <end position="162"/>
    </location>
</feature>
<sequence>MMRRVLGALVVCGWGSAALAGCAGGPFGAVGTCVDWVAYATPADALADVSHAVIGTVGGQDGTTDLYSYEVNAWTVHVDRWIKGSGDDELRVLSAPETCSDGSPYPAGDPFAAASGPQLILLTDLDGTWTSVTPWQGIVPAPDDAVPEAWPAGTMGSPAPEE</sequence>
<dbReference type="PROSITE" id="PS51257">
    <property type="entry name" value="PROKAR_LIPOPROTEIN"/>
    <property type="match status" value="1"/>
</dbReference>
<evidence type="ECO:0000313" key="4">
    <source>
        <dbReference type="Proteomes" id="UP001214553"/>
    </source>
</evidence>
<keyword evidence="2" id="KW-0732">Signal</keyword>
<dbReference type="Proteomes" id="UP001214553">
    <property type="component" value="Chromosome"/>
</dbReference>
<evidence type="ECO:0000256" key="1">
    <source>
        <dbReference type="SAM" id="MobiDB-lite"/>
    </source>
</evidence>
<dbReference type="EMBL" id="CP119108">
    <property type="protein sequence ID" value="WEG09008.1"/>
    <property type="molecule type" value="Genomic_DNA"/>
</dbReference>
<evidence type="ECO:0000256" key="2">
    <source>
        <dbReference type="SAM" id="SignalP"/>
    </source>
</evidence>
<organism evidence="3 4">
    <name type="scientific">Microbacterium horticulturae</name>
    <dbReference type="NCBI Taxonomy" id="3028316"/>
    <lineage>
        <taxon>Bacteria</taxon>
        <taxon>Bacillati</taxon>
        <taxon>Actinomycetota</taxon>
        <taxon>Actinomycetes</taxon>
        <taxon>Micrococcales</taxon>
        <taxon>Microbacteriaceae</taxon>
        <taxon>Microbacterium</taxon>
    </lineage>
</organism>
<evidence type="ECO:0008006" key="5">
    <source>
        <dbReference type="Google" id="ProtNLM"/>
    </source>
</evidence>
<gene>
    <name evidence="3" type="ORF">PU630_00145</name>
</gene>
<keyword evidence="4" id="KW-1185">Reference proteome</keyword>
<dbReference type="RefSeq" id="WP_275278332.1">
    <property type="nucleotide sequence ID" value="NZ_CP119108.1"/>
</dbReference>
<feature type="signal peptide" evidence="2">
    <location>
        <begin position="1"/>
        <end position="20"/>
    </location>
</feature>
<name>A0ABY8BXV8_9MICO</name>
<evidence type="ECO:0000313" key="3">
    <source>
        <dbReference type="EMBL" id="WEG09008.1"/>
    </source>
</evidence>